<evidence type="ECO:0000256" key="11">
    <source>
        <dbReference type="ARBA" id="ARBA00025182"/>
    </source>
</evidence>
<evidence type="ECO:0000256" key="9">
    <source>
        <dbReference type="ARBA" id="ARBA00023010"/>
    </source>
</evidence>
<dbReference type="NCBIfam" id="TIGR00810">
    <property type="entry name" value="secG"/>
    <property type="match status" value="1"/>
</dbReference>
<keyword evidence="9 12" id="KW-0811">Translocation</keyword>
<evidence type="ECO:0000256" key="6">
    <source>
        <dbReference type="ARBA" id="ARBA00022692"/>
    </source>
</evidence>
<comment type="subcellular location">
    <subcellularLocation>
        <location evidence="1 12">Cell membrane</location>
        <topology evidence="1 12">Multi-pass membrane protein</topology>
    </subcellularLocation>
</comment>
<dbReference type="GO" id="GO:0015450">
    <property type="term" value="F:protein-transporting ATPase activity"/>
    <property type="evidence" value="ECO:0007669"/>
    <property type="project" value="UniProtKB-UniRule"/>
</dbReference>
<gene>
    <name evidence="14" type="ORF">SAMN05421538_101204</name>
</gene>
<dbReference type="PRINTS" id="PR01651">
    <property type="entry name" value="SECGEXPORT"/>
</dbReference>
<feature type="compositionally biased region" description="Pro residues" evidence="13">
    <location>
        <begin position="104"/>
        <end position="119"/>
    </location>
</feature>
<dbReference type="OrthoDB" id="7691811at2"/>
<feature type="region of interest" description="Disordered" evidence="13">
    <location>
        <begin position="89"/>
        <end position="168"/>
    </location>
</feature>
<evidence type="ECO:0000256" key="10">
    <source>
        <dbReference type="ARBA" id="ARBA00023136"/>
    </source>
</evidence>
<evidence type="ECO:0000256" key="1">
    <source>
        <dbReference type="ARBA" id="ARBA00004651"/>
    </source>
</evidence>
<accession>A0A1G6T6R5</accession>
<dbReference type="GO" id="GO:0043952">
    <property type="term" value="P:protein transport by the Sec complex"/>
    <property type="evidence" value="ECO:0007669"/>
    <property type="project" value="TreeGrafter"/>
</dbReference>
<keyword evidence="7 12" id="KW-0653">Protein transport</keyword>
<name>A0A1G6T6R5_9RHOB</name>
<dbReference type="Proteomes" id="UP000199344">
    <property type="component" value="Unassembled WGS sequence"/>
</dbReference>
<keyword evidence="5 12" id="KW-1003">Cell membrane</keyword>
<evidence type="ECO:0000256" key="12">
    <source>
        <dbReference type="RuleBase" id="RU365087"/>
    </source>
</evidence>
<dbReference type="RefSeq" id="WP_090520068.1">
    <property type="nucleotide sequence ID" value="NZ_FNAH01000001.1"/>
</dbReference>
<protein>
    <recommendedName>
        <fullName evidence="3 12">Protein-export membrane protein SecG</fullName>
    </recommendedName>
</protein>
<keyword evidence="8 12" id="KW-1133">Transmembrane helix</keyword>
<dbReference type="GO" id="GO:0009306">
    <property type="term" value="P:protein secretion"/>
    <property type="evidence" value="ECO:0007669"/>
    <property type="project" value="UniProtKB-UniRule"/>
</dbReference>
<comment type="function">
    <text evidence="11 12">Involved in protein export. Participates in an early event of protein translocation.</text>
</comment>
<proteinExistence type="inferred from homology"/>
<evidence type="ECO:0000256" key="4">
    <source>
        <dbReference type="ARBA" id="ARBA00022448"/>
    </source>
</evidence>
<dbReference type="AlphaFoldDB" id="A0A1G6T6R5"/>
<feature type="compositionally biased region" description="Low complexity" evidence="13">
    <location>
        <begin position="120"/>
        <end position="161"/>
    </location>
</feature>
<comment type="similarity">
    <text evidence="2 12">Belongs to the SecG family.</text>
</comment>
<dbReference type="GO" id="GO:0005886">
    <property type="term" value="C:plasma membrane"/>
    <property type="evidence" value="ECO:0007669"/>
    <property type="project" value="UniProtKB-SubCell"/>
</dbReference>
<dbReference type="STRING" id="591205.SAMN05421538_101204"/>
<keyword evidence="10 12" id="KW-0472">Membrane</keyword>
<evidence type="ECO:0000313" key="15">
    <source>
        <dbReference type="Proteomes" id="UP000199344"/>
    </source>
</evidence>
<evidence type="ECO:0000256" key="3">
    <source>
        <dbReference type="ARBA" id="ARBA00017876"/>
    </source>
</evidence>
<keyword evidence="4 12" id="KW-0813">Transport</keyword>
<comment type="caution">
    <text evidence="12">Lacks conserved residue(s) required for the propagation of feature annotation.</text>
</comment>
<evidence type="ECO:0000256" key="5">
    <source>
        <dbReference type="ARBA" id="ARBA00022475"/>
    </source>
</evidence>
<dbReference type="Pfam" id="PF03840">
    <property type="entry name" value="SecG"/>
    <property type="match status" value="1"/>
</dbReference>
<evidence type="ECO:0000256" key="8">
    <source>
        <dbReference type="ARBA" id="ARBA00022989"/>
    </source>
</evidence>
<reference evidence="14 15" key="1">
    <citation type="submission" date="2016-10" db="EMBL/GenBank/DDBJ databases">
        <authorList>
            <person name="de Groot N.N."/>
        </authorList>
    </citation>
    <scope>NUCLEOTIDE SEQUENCE [LARGE SCALE GENOMIC DNA]</scope>
    <source>
        <strain evidence="14 15">DSM 22220</strain>
    </source>
</reference>
<feature type="transmembrane region" description="Helical" evidence="12">
    <location>
        <begin position="53"/>
        <end position="73"/>
    </location>
</feature>
<evidence type="ECO:0000256" key="2">
    <source>
        <dbReference type="ARBA" id="ARBA00008445"/>
    </source>
</evidence>
<dbReference type="EMBL" id="FNAH01000001">
    <property type="protein sequence ID" value="SDD24709.1"/>
    <property type="molecule type" value="Genomic_DNA"/>
</dbReference>
<keyword evidence="6 12" id="KW-0812">Transmembrane</keyword>
<sequence length="168" mass="15987">MENVVLTVHLILALLLIGVVLLQRSEGGGLGMGGGGGGGVMTGRQAANALSKLTWILATGFLITSITLTIIAARNASGASVLDQLDIGTSAPASEDGTPAPLDYTPPPGVGQPVAPPAPDGEAAAPAAPAVEVPAAAGDAPADADATAPAAPAPAPATDGPVAPPAAN</sequence>
<dbReference type="PANTHER" id="PTHR34182:SF1">
    <property type="entry name" value="PROTEIN-EXPORT MEMBRANE PROTEIN SECG"/>
    <property type="match status" value="1"/>
</dbReference>
<keyword evidence="15" id="KW-1185">Reference proteome</keyword>
<dbReference type="GO" id="GO:0065002">
    <property type="term" value="P:intracellular protein transmembrane transport"/>
    <property type="evidence" value="ECO:0007669"/>
    <property type="project" value="TreeGrafter"/>
</dbReference>
<evidence type="ECO:0000256" key="13">
    <source>
        <dbReference type="SAM" id="MobiDB-lite"/>
    </source>
</evidence>
<dbReference type="PANTHER" id="PTHR34182">
    <property type="entry name" value="PROTEIN-EXPORT MEMBRANE PROTEIN SECG"/>
    <property type="match status" value="1"/>
</dbReference>
<organism evidence="14 15">
    <name type="scientific">Paracoccus isoporae</name>
    <dbReference type="NCBI Taxonomy" id="591205"/>
    <lineage>
        <taxon>Bacteria</taxon>
        <taxon>Pseudomonadati</taxon>
        <taxon>Pseudomonadota</taxon>
        <taxon>Alphaproteobacteria</taxon>
        <taxon>Rhodobacterales</taxon>
        <taxon>Paracoccaceae</taxon>
        <taxon>Paracoccus</taxon>
    </lineage>
</organism>
<dbReference type="InterPro" id="IPR004692">
    <property type="entry name" value="SecG"/>
</dbReference>
<evidence type="ECO:0000313" key="14">
    <source>
        <dbReference type="EMBL" id="SDD24709.1"/>
    </source>
</evidence>
<evidence type="ECO:0000256" key="7">
    <source>
        <dbReference type="ARBA" id="ARBA00022927"/>
    </source>
</evidence>